<feature type="domain" description="Thiamin pyrophosphokinase thiamin-binding" evidence="6">
    <location>
        <begin position="141"/>
        <end position="207"/>
    </location>
</feature>
<dbReference type="EC" id="2.7.6.2" evidence="5"/>
<dbReference type="PANTHER" id="PTHR41299">
    <property type="entry name" value="THIAMINE PYROPHOSPHOKINASE"/>
    <property type="match status" value="1"/>
</dbReference>
<gene>
    <name evidence="7" type="ORF">J2S77_001102</name>
</gene>
<evidence type="ECO:0000256" key="5">
    <source>
        <dbReference type="NCBIfam" id="TIGR01378"/>
    </source>
</evidence>
<evidence type="ECO:0000256" key="3">
    <source>
        <dbReference type="ARBA" id="ARBA00022777"/>
    </source>
</evidence>
<evidence type="ECO:0000256" key="2">
    <source>
        <dbReference type="ARBA" id="ARBA00022741"/>
    </source>
</evidence>
<keyword evidence="8" id="KW-1185">Reference proteome</keyword>
<accession>A0ABT9VDW8</accession>
<evidence type="ECO:0000256" key="1">
    <source>
        <dbReference type="ARBA" id="ARBA00022679"/>
    </source>
</evidence>
<evidence type="ECO:0000313" key="7">
    <source>
        <dbReference type="EMBL" id="MDQ0159138.1"/>
    </source>
</evidence>
<protein>
    <recommendedName>
        <fullName evidence="5">Thiamine diphosphokinase</fullName>
        <ecNumber evidence="5">2.7.6.2</ecNumber>
    </recommendedName>
</protein>
<keyword evidence="1 7" id="KW-0808">Transferase</keyword>
<organism evidence="7 8">
    <name type="scientific">Alkalibacillus salilacus</name>
    <dbReference type="NCBI Taxonomy" id="284582"/>
    <lineage>
        <taxon>Bacteria</taxon>
        <taxon>Bacillati</taxon>
        <taxon>Bacillota</taxon>
        <taxon>Bacilli</taxon>
        <taxon>Bacillales</taxon>
        <taxon>Bacillaceae</taxon>
        <taxon>Alkalibacillus</taxon>
    </lineage>
</organism>
<dbReference type="Pfam" id="PF04265">
    <property type="entry name" value="TPK_B1_binding"/>
    <property type="match status" value="1"/>
</dbReference>
<dbReference type="SUPFAM" id="SSF63999">
    <property type="entry name" value="Thiamin pyrophosphokinase, catalytic domain"/>
    <property type="match status" value="1"/>
</dbReference>
<keyword evidence="2" id="KW-0547">Nucleotide-binding</keyword>
<reference evidence="7 8" key="1">
    <citation type="submission" date="2023-07" db="EMBL/GenBank/DDBJ databases">
        <title>Genomic Encyclopedia of Type Strains, Phase IV (KMG-IV): sequencing the most valuable type-strain genomes for metagenomic binning, comparative biology and taxonomic classification.</title>
        <authorList>
            <person name="Goeker M."/>
        </authorList>
    </citation>
    <scope>NUCLEOTIDE SEQUENCE [LARGE SCALE GENOMIC DNA]</scope>
    <source>
        <strain evidence="7 8">DSM 16460</strain>
    </source>
</reference>
<dbReference type="SMART" id="SM00983">
    <property type="entry name" value="TPK_B1_binding"/>
    <property type="match status" value="1"/>
</dbReference>
<dbReference type="RefSeq" id="WP_306975371.1">
    <property type="nucleotide sequence ID" value="NZ_JAUSTQ010000003.1"/>
</dbReference>
<sequence>MEKVAIVAGGPPDEIPSFQQYPSITTWIGVDSGAKILSHSLNEFDYAVGDFDSVTSEEFAVIQDLCHDVRIHPSEKDDTDLEIAINLAISLNPDQVLIFGAMGGRRDHEWVNLMLLQSFIPHQIDAWLCDKQNEITLKKPGTYSINRDHTFPYISFLAMTETVENLTLHGFKYPLDCQSIKSGSSLTVSNEWNEKIGTYFFTRGILIVIKSRDE</sequence>
<dbReference type="EMBL" id="JAUSTQ010000003">
    <property type="protein sequence ID" value="MDQ0159138.1"/>
    <property type="molecule type" value="Genomic_DNA"/>
</dbReference>
<name>A0ABT9VDW8_9BACI</name>
<dbReference type="PANTHER" id="PTHR41299:SF1">
    <property type="entry name" value="THIAMINE PYROPHOSPHOKINASE"/>
    <property type="match status" value="1"/>
</dbReference>
<keyword evidence="3" id="KW-0418">Kinase</keyword>
<proteinExistence type="predicted"/>
<dbReference type="Pfam" id="PF04263">
    <property type="entry name" value="TPK_catalytic"/>
    <property type="match status" value="1"/>
</dbReference>
<dbReference type="InterPro" id="IPR036759">
    <property type="entry name" value="TPK_catalytic_sf"/>
</dbReference>
<keyword evidence="4" id="KW-0067">ATP-binding</keyword>
<dbReference type="Gene3D" id="3.40.50.10240">
    <property type="entry name" value="Thiamin pyrophosphokinase, catalytic domain"/>
    <property type="match status" value="1"/>
</dbReference>
<dbReference type="GO" id="GO:0004788">
    <property type="term" value="F:thiamine diphosphokinase activity"/>
    <property type="evidence" value="ECO:0007669"/>
    <property type="project" value="UniProtKB-EC"/>
</dbReference>
<dbReference type="InterPro" id="IPR006282">
    <property type="entry name" value="Thi_PPkinase"/>
</dbReference>
<evidence type="ECO:0000256" key="4">
    <source>
        <dbReference type="ARBA" id="ARBA00022840"/>
    </source>
</evidence>
<dbReference type="Proteomes" id="UP001224359">
    <property type="component" value="Unassembled WGS sequence"/>
</dbReference>
<dbReference type="SUPFAM" id="SSF63862">
    <property type="entry name" value="Thiamin pyrophosphokinase, substrate-binding domain"/>
    <property type="match status" value="1"/>
</dbReference>
<evidence type="ECO:0000259" key="6">
    <source>
        <dbReference type="SMART" id="SM00983"/>
    </source>
</evidence>
<dbReference type="InterPro" id="IPR007371">
    <property type="entry name" value="TPK_catalytic"/>
</dbReference>
<dbReference type="InterPro" id="IPR053149">
    <property type="entry name" value="TPK"/>
</dbReference>
<dbReference type="CDD" id="cd07995">
    <property type="entry name" value="TPK"/>
    <property type="match status" value="1"/>
</dbReference>
<dbReference type="NCBIfam" id="TIGR01378">
    <property type="entry name" value="thi_PPkinase"/>
    <property type="match status" value="1"/>
</dbReference>
<evidence type="ECO:0000313" key="8">
    <source>
        <dbReference type="Proteomes" id="UP001224359"/>
    </source>
</evidence>
<dbReference type="InterPro" id="IPR036371">
    <property type="entry name" value="TPK_B1-bd_sf"/>
</dbReference>
<dbReference type="InterPro" id="IPR007373">
    <property type="entry name" value="Thiamin_PyroPKinase_B1-bd"/>
</dbReference>
<comment type="caution">
    <text evidence="7">The sequence shown here is derived from an EMBL/GenBank/DDBJ whole genome shotgun (WGS) entry which is preliminary data.</text>
</comment>